<evidence type="ECO:0000313" key="2">
    <source>
        <dbReference type="EMBL" id="MBU5593129.1"/>
    </source>
</evidence>
<keyword evidence="3" id="KW-1185">Reference proteome</keyword>
<feature type="transmembrane region" description="Helical" evidence="1">
    <location>
        <begin position="109"/>
        <end position="128"/>
    </location>
</feature>
<keyword evidence="1" id="KW-0812">Transmembrane</keyword>
<dbReference type="CDD" id="cd06550">
    <property type="entry name" value="TM_ABC_iron-siderophores_like"/>
    <property type="match status" value="1"/>
</dbReference>
<evidence type="ECO:0000256" key="1">
    <source>
        <dbReference type="SAM" id="Phobius"/>
    </source>
</evidence>
<dbReference type="PANTHER" id="PTHR30472:SF25">
    <property type="entry name" value="ABC TRANSPORTER PERMEASE PROTEIN MJ0876-RELATED"/>
    <property type="match status" value="1"/>
</dbReference>
<comment type="caution">
    <text evidence="2">The sequence shown here is derived from an EMBL/GenBank/DDBJ whole genome shotgun (WGS) entry which is preliminary data.</text>
</comment>
<dbReference type="InterPro" id="IPR000522">
    <property type="entry name" value="ABC_transptr_permease_BtuC"/>
</dbReference>
<dbReference type="EMBL" id="JAHLQL010000007">
    <property type="protein sequence ID" value="MBU5593129.1"/>
    <property type="molecule type" value="Genomic_DNA"/>
</dbReference>
<gene>
    <name evidence="2" type="ORF">KQI89_15375</name>
</gene>
<feature type="transmembrane region" description="Helical" evidence="1">
    <location>
        <begin position="168"/>
        <end position="191"/>
    </location>
</feature>
<name>A0ABS6F3P7_9CLOT</name>
<proteinExistence type="predicted"/>
<protein>
    <submittedName>
        <fullName evidence="2">Iron ABC transporter permease</fullName>
    </submittedName>
</protein>
<dbReference type="PANTHER" id="PTHR30472">
    <property type="entry name" value="FERRIC ENTEROBACTIN TRANSPORT SYSTEM PERMEASE PROTEIN"/>
    <property type="match status" value="1"/>
</dbReference>
<feature type="transmembrane region" description="Helical" evidence="1">
    <location>
        <begin position="21"/>
        <end position="41"/>
    </location>
</feature>
<organism evidence="2 3">
    <name type="scientific">Clostridium simiarum</name>
    <dbReference type="NCBI Taxonomy" id="2841506"/>
    <lineage>
        <taxon>Bacteria</taxon>
        <taxon>Bacillati</taxon>
        <taxon>Bacillota</taxon>
        <taxon>Clostridia</taxon>
        <taxon>Eubacteriales</taxon>
        <taxon>Clostridiaceae</taxon>
        <taxon>Clostridium</taxon>
    </lineage>
</organism>
<reference evidence="2 3" key="1">
    <citation type="submission" date="2021-06" db="EMBL/GenBank/DDBJ databases">
        <authorList>
            <person name="Sun Q."/>
            <person name="Li D."/>
        </authorList>
    </citation>
    <scope>NUCLEOTIDE SEQUENCE [LARGE SCALE GENOMIC DNA]</scope>
    <source>
        <strain evidence="2 3">MSJ-4</strain>
    </source>
</reference>
<keyword evidence="1" id="KW-1133">Transmembrane helix</keyword>
<sequence>MENKNNYSIESFYKEFIKKKKFILVILIALTLFTMTFSISIGSMKFTFKQVLVAIFGDILGLQSEEMTQYVILSIRFPRVMLAVISGMALGAAGAVMQGILRNPLASPYTLGVSSGAAFGAAIAIVMGKSIFGLKLVQTSPFLIAFNAFVFGALSLALVYLIGKIKGATTTILLLSGVAVGSLFSAGISVLKYFSNNEALRNLDLWLMGGFWGANLKNIKILSPVILLCFIILIKYSSDINALSMGEDIAKTLGVNVKRTILLTLITVTFMASATIAFSGVIGFVGLIAPHISRNILGSDNKYLIIGSAFVGALLLLLSDTLARTIISPIEIPVGIVTSLIGAPFFIYILVKKDKKHWE</sequence>
<dbReference type="Proteomes" id="UP000736583">
    <property type="component" value="Unassembled WGS sequence"/>
</dbReference>
<evidence type="ECO:0000313" key="3">
    <source>
        <dbReference type="Proteomes" id="UP000736583"/>
    </source>
</evidence>
<keyword evidence="1" id="KW-0472">Membrane</keyword>
<feature type="transmembrane region" description="Helical" evidence="1">
    <location>
        <begin position="330"/>
        <end position="351"/>
    </location>
</feature>
<feature type="transmembrane region" description="Helical" evidence="1">
    <location>
        <begin position="140"/>
        <end position="162"/>
    </location>
</feature>
<feature type="transmembrane region" description="Helical" evidence="1">
    <location>
        <begin position="301"/>
        <end position="318"/>
    </location>
</feature>
<dbReference type="RefSeq" id="WP_216457814.1">
    <property type="nucleotide sequence ID" value="NZ_JAHLQL010000007.1"/>
</dbReference>
<feature type="transmembrane region" description="Helical" evidence="1">
    <location>
        <begin position="77"/>
        <end position="97"/>
    </location>
</feature>
<feature type="transmembrane region" description="Helical" evidence="1">
    <location>
        <begin position="221"/>
        <end position="238"/>
    </location>
</feature>
<accession>A0ABS6F3P7</accession>
<feature type="transmembrane region" description="Helical" evidence="1">
    <location>
        <begin position="261"/>
        <end position="289"/>
    </location>
</feature>
<dbReference type="Pfam" id="PF01032">
    <property type="entry name" value="FecCD"/>
    <property type="match status" value="1"/>
</dbReference>